<accession>A0AAV3XL24</accession>
<name>A0AAV3XL24_9CYAN</name>
<dbReference type="AlphaFoldDB" id="A0AAV3XL24"/>
<organism evidence="1 2">
    <name type="scientific">Microseira wollei NIES-4236</name>
    <dbReference type="NCBI Taxonomy" id="2530354"/>
    <lineage>
        <taxon>Bacteria</taxon>
        <taxon>Bacillati</taxon>
        <taxon>Cyanobacteriota</taxon>
        <taxon>Cyanophyceae</taxon>
        <taxon>Oscillatoriophycideae</taxon>
        <taxon>Aerosakkonematales</taxon>
        <taxon>Aerosakkonemataceae</taxon>
        <taxon>Microseira</taxon>
    </lineage>
</organism>
<proteinExistence type="predicted"/>
<sequence>MIAYEFKAKGKIEQDRRIDEAIKNCQFIRNAIRFRM</sequence>
<dbReference type="Proteomes" id="UP001050975">
    <property type="component" value="Unassembled WGS sequence"/>
</dbReference>
<evidence type="ECO:0000313" key="2">
    <source>
        <dbReference type="Proteomes" id="UP001050975"/>
    </source>
</evidence>
<protein>
    <submittedName>
        <fullName evidence="1">Transposase</fullName>
    </submittedName>
</protein>
<gene>
    <name evidence="1" type="ORF">MiSe_71220</name>
</gene>
<comment type="caution">
    <text evidence="1">The sequence shown here is derived from an EMBL/GenBank/DDBJ whole genome shotgun (WGS) entry which is preliminary data.</text>
</comment>
<evidence type="ECO:0000313" key="1">
    <source>
        <dbReference type="EMBL" id="GET42306.1"/>
    </source>
</evidence>
<dbReference type="EMBL" id="BLAY01000158">
    <property type="protein sequence ID" value="GET42306.1"/>
    <property type="molecule type" value="Genomic_DNA"/>
</dbReference>
<reference evidence="1" key="1">
    <citation type="submission" date="2019-10" db="EMBL/GenBank/DDBJ databases">
        <title>Draft genome sequece of Microseira wollei NIES-4236.</title>
        <authorList>
            <person name="Yamaguchi H."/>
            <person name="Suzuki S."/>
            <person name="Kawachi M."/>
        </authorList>
    </citation>
    <scope>NUCLEOTIDE SEQUENCE</scope>
    <source>
        <strain evidence="1">NIES-4236</strain>
    </source>
</reference>
<keyword evidence="2" id="KW-1185">Reference proteome</keyword>